<evidence type="ECO:0000256" key="4">
    <source>
        <dbReference type="ARBA" id="ARBA00022771"/>
    </source>
</evidence>
<keyword evidence="5" id="KW-0862">Zinc</keyword>
<evidence type="ECO:0000256" key="6">
    <source>
        <dbReference type="ARBA" id="ARBA00023125"/>
    </source>
</evidence>
<protein>
    <recommendedName>
        <fullName evidence="9">C2H2-type domain-containing protein</fullName>
    </recommendedName>
</protein>
<evidence type="ECO:0000256" key="1">
    <source>
        <dbReference type="ARBA" id="ARBA00004123"/>
    </source>
</evidence>
<sequence>MYHIFPARPRPGRGVISVLRQSGDPDGSAAVELELRKSNLNARPVLQDDRYNPTTPLDVSLLQCMSGDLSAGDSLPTFSPKGTHTFEGPSDVDVEAQRRTEDRHFVCSISGKSNRRRVDFLVHFRSHTGEKAYACDMCEKVCTTQGNLNTHGRTDTGEKLYACVRCARYEMWSGQIQTCSLPDRSLINVQYVEKPSRTLVIATHITGMLILQS</sequence>
<keyword evidence="11" id="KW-1185">Reference proteome</keyword>
<proteinExistence type="predicted"/>
<evidence type="ECO:0000256" key="5">
    <source>
        <dbReference type="ARBA" id="ARBA00022833"/>
    </source>
</evidence>
<dbReference type="PANTHER" id="PTHR24404">
    <property type="entry name" value="ZINC FINGER PROTEIN"/>
    <property type="match status" value="1"/>
</dbReference>
<dbReference type="SUPFAM" id="SSF57667">
    <property type="entry name" value="beta-beta-alpha zinc fingers"/>
    <property type="match status" value="1"/>
</dbReference>
<dbReference type="GO" id="GO:0008270">
    <property type="term" value="F:zinc ion binding"/>
    <property type="evidence" value="ECO:0007669"/>
    <property type="project" value="UniProtKB-KW"/>
</dbReference>
<dbReference type="AlphaFoldDB" id="A0A4Y2URN6"/>
<dbReference type="Gene3D" id="3.30.160.60">
    <property type="entry name" value="Classic Zinc Finger"/>
    <property type="match status" value="2"/>
</dbReference>
<name>A0A4Y2URN6_ARAVE</name>
<dbReference type="InterPro" id="IPR050589">
    <property type="entry name" value="Ikaros_C2H2-ZF"/>
</dbReference>
<feature type="domain" description="C2H2-type" evidence="9">
    <location>
        <begin position="133"/>
        <end position="160"/>
    </location>
</feature>
<evidence type="ECO:0000259" key="9">
    <source>
        <dbReference type="PROSITE" id="PS50157"/>
    </source>
</evidence>
<accession>A0A4Y2URN6</accession>
<evidence type="ECO:0000256" key="2">
    <source>
        <dbReference type="ARBA" id="ARBA00022723"/>
    </source>
</evidence>
<dbReference type="GO" id="GO:0005634">
    <property type="term" value="C:nucleus"/>
    <property type="evidence" value="ECO:0007669"/>
    <property type="project" value="UniProtKB-SubCell"/>
</dbReference>
<evidence type="ECO:0000256" key="8">
    <source>
        <dbReference type="PROSITE-ProRule" id="PRU00042"/>
    </source>
</evidence>
<keyword evidence="7" id="KW-0539">Nucleus</keyword>
<reference evidence="10 11" key="1">
    <citation type="journal article" date="2019" name="Sci. Rep.">
        <title>Orb-weaving spider Araneus ventricosus genome elucidates the spidroin gene catalogue.</title>
        <authorList>
            <person name="Kono N."/>
            <person name="Nakamura H."/>
            <person name="Ohtoshi R."/>
            <person name="Moran D.A.P."/>
            <person name="Shinohara A."/>
            <person name="Yoshida Y."/>
            <person name="Fujiwara M."/>
            <person name="Mori M."/>
            <person name="Tomita M."/>
            <person name="Arakawa K."/>
        </authorList>
    </citation>
    <scope>NUCLEOTIDE SEQUENCE [LARGE SCALE GENOMIC DNA]</scope>
</reference>
<keyword evidence="3" id="KW-0677">Repeat</keyword>
<evidence type="ECO:0000256" key="7">
    <source>
        <dbReference type="ARBA" id="ARBA00023242"/>
    </source>
</evidence>
<evidence type="ECO:0000313" key="10">
    <source>
        <dbReference type="EMBL" id="GBO14744.1"/>
    </source>
</evidence>
<dbReference type="FunFam" id="3.30.160.60:FF:000446">
    <property type="entry name" value="Zinc finger protein"/>
    <property type="match status" value="1"/>
</dbReference>
<evidence type="ECO:0000313" key="11">
    <source>
        <dbReference type="Proteomes" id="UP000499080"/>
    </source>
</evidence>
<keyword evidence="6" id="KW-0238">DNA-binding</keyword>
<dbReference type="GO" id="GO:0003700">
    <property type="term" value="F:DNA-binding transcription factor activity"/>
    <property type="evidence" value="ECO:0007669"/>
    <property type="project" value="TreeGrafter"/>
</dbReference>
<dbReference type="PANTHER" id="PTHR24404:SF114">
    <property type="entry name" value="KLUMPFUSS, ISOFORM B-RELATED"/>
    <property type="match status" value="1"/>
</dbReference>
<keyword evidence="4 8" id="KW-0863">Zinc-finger</keyword>
<dbReference type="GO" id="GO:0006357">
    <property type="term" value="P:regulation of transcription by RNA polymerase II"/>
    <property type="evidence" value="ECO:0007669"/>
    <property type="project" value="TreeGrafter"/>
</dbReference>
<dbReference type="EMBL" id="BGPR01038859">
    <property type="protein sequence ID" value="GBO14744.1"/>
    <property type="molecule type" value="Genomic_DNA"/>
</dbReference>
<dbReference type="InterPro" id="IPR036236">
    <property type="entry name" value="Znf_C2H2_sf"/>
</dbReference>
<comment type="caution">
    <text evidence="10">The sequence shown here is derived from an EMBL/GenBank/DDBJ whole genome shotgun (WGS) entry which is preliminary data.</text>
</comment>
<dbReference type="PROSITE" id="PS50157">
    <property type="entry name" value="ZINC_FINGER_C2H2_2"/>
    <property type="match status" value="2"/>
</dbReference>
<dbReference type="InterPro" id="IPR013087">
    <property type="entry name" value="Znf_C2H2_type"/>
</dbReference>
<dbReference type="GO" id="GO:0000978">
    <property type="term" value="F:RNA polymerase II cis-regulatory region sequence-specific DNA binding"/>
    <property type="evidence" value="ECO:0007669"/>
    <property type="project" value="TreeGrafter"/>
</dbReference>
<evidence type="ECO:0000256" key="3">
    <source>
        <dbReference type="ARBA" id="ARBA00022737"/>
    </source>
</evidence>
<gene>
    <name evidence="10" type="ORF">AVEN_81149_1</name>
</gene>
<comment type="subcellular location">
    <subcellularLocation>
        <location evidence="1">Nucleus</location>
    </subcellularLocation>
</comment>
<organism evidence="10 11">
    <name type="scientific">Araneus ventricosus</name>
    <name type="common">Orbweaver spider</name>
    <name type="synonym">Epeira ventricosa</name>
    <dbReference type="NCBI Taxonomy" id="182803"/>
    <lineage>
        <taxon>Eukaryota</taxon>
        <taxon>Metazoa</taxon>
        <taxon>Ecdysozoa</taxon>
        <taxon>Arthropoda</taxon>
        <taxon>Chelicerata</taxon>
        <taxon>Arachnida</taxon>
        <taxon>Araneae</taxon>
        <taxon>Araneomorphae</taxon>
        <taxon>Entelegynae</taxon>
        <taxon>Araneoidea</taxon>
        <taxon>Araneidae</taxon>
        <taxon>Araneus</taxon>
    </lineage>
</organism>
<dbReference type="Proteomes" id="UP000499080">
    <property type="component" value="Unassembled WGS sequence"/>
</dbReference>
<keyword evidence="2" id="KW-0479">Metal-binding</keyword>
<feature type="domain" description="C2H2-type" evidence="9">
    <location>
        <begin position="105"/>
        <end position="132"/>
    </location>
</feature>